<evidence type="ECO:0000313" key="2">
    <source>
        <dbReference type="Proteomes" id="UP000008065"/>
    </source>
</evidence>
<protein>
    <submittedName>
        <fullName evidence="1">Uncharacterized protein</fullName>
    </submittedName>
</protein>
<gene>
    <name evidence="1" type="ORF">NEUTE1DRAFT_109566</name>
</gene>
<dbReference type="HOGENOM" id="CLU_2062121_0_0_1"/>
<dbReference type="KEGG" id="nte:NEUTE1DRAFT109566"/>
<accession>F8MJP9</accession>
<reference evidence="2" key="1">
    <citation type="journal article" date="2011" name="Genetics">
        <title>Massive changes in genome architecture accompany the transition to self-fertility in the filamentous fungus Neurospora tetrasperma.</title>
        <authorList>
            <person name="Ellison C.E."/>
            <person name="Stajich J.E."/>
            <person name="Jacobson D.J."/>
            <person name="Natvig D.O."/>
            <person name="Lapidus A."/>
            <person name="Foster B."/>
            <person name="Aerts A."/>
            <person name="Riley R."/>
            <person name="Lindquist E.A."/>
            <person name="Grigoriev I.V."/>
            <person name="Taylor J.W."/>
        </authorList>
    </citation>
    <scope>NUCLEOTIDE SEQUENCE [LARGE SCALE GENOMIC DNA]</scope>
    <source>
        <strain evidence="2">FGSC 2508 / P0657</strain>
    </source>
</reference>
<evidence type="ECO:0000313" key="1">
    <source>
        <dbReference type="EMBL" id="EGO57290.1"/>
    </source>
</evidence>
<dbReference type="AlphaFoldDB" id="F8MJP9"/>
<dbReference type="RefSeq" id="XP_009850438.1">
    <property type="nucleotide sequence ID" value="XM_009852136.1"/>
</dbReference>
<dbReference type="Proteomes" id="UP000008065">
    <property type="component" value="Unassembled WGS sequence"/>
</dbReference>
<organism evidence="1 2">
    <name type="scientific">Neurospora tetrasperma (strain FGSC 2508 / ATCC MYA-4615 / P0657)</name>
    <dbReference type="NCBI Taxonomy" id="510951"/>
    <lineage>
        <taxon>Eukaryota</taxon>
        <taxon>Fungi</taxon>
        <taxon>Dikarya</taxon>
        <taxon>Ascomycota</taxon>
        <taxon>Pezizomycotina</taxon>
        <taxon>Sordariomycetes</taxon>
        <taxon>Sordariomycetidae</taxon>
        <taxon>Sordariales</taxon>
        <taxon>Sordariaceae</taxon>
        <taxon>Neurospora</taxon>
    </lineage>
</organism>
<name>F8MJP9_NEUT8</name>
<proteinExistence type="predicted"/>
<keyword evidence="2" id="KW-1185">Reference proteome</keyword>
<sequence length="119" mass="13257">MIEIGEVPPSDHDSRLISLLPHSLRCKIKPRLLAVRHQTGHFDDSGPSSKARLAACHITGQLELESGTRYETSCAADEACSNIFLHSHKNLDAVLIRQGMPWIMMVSERRIPQWSTVAS</sequence>
<dbReference type="VEuPathDB" id="FungiDB:NEUTE1DRAFT_109566"/>
<dbReference type="EMBL" id="GL891304">
    <property type="protein sequence ID" value="EGO57290.1"/>
    <property type="molecule type" value="Genomic_DNA"/>
</dbReference>
<dbReference type="GeneID" id="20822463"/>